<dbReference type="PANTHER" id="PTHR43685">
    <property type="entry name" value="GLYCOSYLTRANSFERASE"/>
    <property type="match status" value="1"/>
</dbReference>
<evidence type="ECO:0000313" key="2">
    <source>
        <dbReference type="EMBL" id="GGI73249.1"/>
    </source>
</evidence>
<dbReference type="GO" id="GO:0016740">
    <property type="term" value="F:transferase activity"/>
    <property type="evidence" value="ECO:0007669"/>
    <property type="project" value="UniProtKB-KW"/>
</dbReference>
<evidence type="ECO:0000259" key="1">
    <source>
        <dbReference type="Pfam" id="PF00535"/>
    </source>
</evidence>
<dbReference type="InterPro" id="IPR001173">
    <property type="entry name" value="Glyco_trans_2-like"/>
</dbReference>
<dbReference type="Gene3D" id="3.90.550.10">
    <property type="entry name" value="Spore Coat Polysaccharide Biosynthesis Protein SpsA, Chain A"/>
    <property type="match status" value="1"/>
</dbReference>
<keyword evidence="3" id="KW-1185">Reference proteome</keyword>
<name>A0ABQ2CCD1_9MICC</name>
<sequence length="302" mass="32607">MGRAKSTVTAAVVSTFNPRPNLIRNCLALLEQCSEVVVVDDGSTSPDEAVYAQLGALGCVVLRLESNMGIAAALNKGVEVARLRNAALEFVLTMDQDSLVPPGFVHALEHAAAAAAAAGLSVGMVSPGKVSGLPSRPLTTHKGVVIGDEPVQSGLLIPVASLDKVGQFNEKLFIDGVDSEFYLRAKANKLLCIIAPGPELVHSLGAMVPARIGSWHLRRGRKPLMVRTAAPWRYYFIVRNRVLLARRFALQEPYWSMRGLVLDLRHLLLVSVLAPGRRERLSYARLGLRDGLLGRSGPRPEQ</sequence>
<dbReference type="Proteomes" id="UP000658754">
    <property type="component" value="Unassembled WGS sequence"/>
</dbReference>
<dbReference type="Pfam" id="PF00535">
    <property type="entry name" value="Glycos_transf_2"/>
    <property type="match status" value="1"/>
</dbReference>
<organism evidence="2 3">
    <name type="scientific">Pseudarthrobacter scleromae</name>
    <dbReference type="NCBI Taxonomy" id="158897"/>
    <lineage>
        <taxon>Bacteria</taxon>
        <taxon>Bacillati</taxon>
        <taxon>Actinomycetota</taxon>
        <taxon>Actinomycetes</taxon>
        <taxon>Micrococcales</taxon>
        <taxon>Micrococcaceae</taxon>
        <taxon>Pseudarthrobacter</taxon>
    </lineage>
</organism>
<accession>A0ABQ2CCD1</accession>
<proteinExistence type="predicted"/>
<keyword evidence="2" id="KW-0808">Transferase</keyword>
<dbReference type="SUPFAM" id="SSF53448">
    <property type="entry name" value="Nucleotide-diphospho-sugar transferases"/>
    <property type="match status" value="1"/>
</dbReference>
<dbReference type="InterPro" id="IPR029044">
    <property type="entry name" value="Nucleotide-diphossugar_trans"/>
</dbReference>
<evidence type="ECO:0000313" key="3">
    <source>
        <dbReference type="Proteomes" id="UP000658754"/>
    </source>
</evidence>
<reference evidence="3" key="1">
    <citation type="journal article" date="2019" name="Int. J. Syst. Evol. Microbiol.">
        <title>The Global Catalogue of Microorganisms (GCM) 10K type strain sequencing project: providing services to taxonomists for standard genome sequencing and annotation.</title>
        <authorList>
            <consortium name="The Broad Institute Genomics Platform"/>
            <consortium name="The Broad Institute Genome Sequencing Center for Infectious Disease"/>
            <person name="Wu L."/>
            <person name="Ma J."/>
        </authorList>
    </citation>
    <scope>NUCLEOTIDE SEQUENCE [LARGE SCALE GENOMIC DNA]</scope>
    <source>
        <strain evidence="3">CGMCC 1.3601</strain>
    </source>
</reference>
<protein>
    <submittedName>
        <fullName evidence="2">Glycosyl transferase</fullName>
    </submittedName>
</protein>
<gene>
    <name evidence="2" type="ORF">GCM10007175_07650</name>
</gene>
<dbReference type="PANTHER" id="PTHR43685:SF11">
    <property type="entry name" value="GLYCOSYLTRANSFERASE TAGX-RELATED"/>
    <property type="match status" value="1"/>
</dbReference>
<dbReference type="InterPro" id="IPR050834">
    <property type="entry name" value="Glycosyltransf_2"/>
</dbReference>
<comment type="caution">
    <text evidence="2">The sequence shown here is derived from an EMBL/GenBank/DDBJ whole genome shotgun (WGS) entry which is preliminary data.</text>
</comment>
<dbReference type="EMBL" id="BMKV01000001">
    <property type="protein sequence ID" value="GGI73249.1"/>
    <property type="molecule type" value="Genomic_DNA"/>
</dbReference>
<feature type="domain" description="Glycosyltransferase 2-like" evidence="1">
    <location>
        <begin position="12"/>
        <end position="117"/>
    </location>
</feature>